<proteinExistence type="predicted"/>
<sequence>MVLCTGSGSSLFRPCFLVISRSGEFLVVTKTLGLYGSWSWDSVEAAVIWSNAIFQYFNISSAALQFWIIQLEPHCVIKLGGEKQNAILAGGSYLIIRAQTSYCSENCLSKKISRQFCFYHAYFSTKCSVL</sequence>
<name>A0A9Q0HI02_9MAGN</name>
<protein>
    <submittedName>
        <fullName evidence="1">Uncharacterized protein</fullName>
    </submittedName>
</protein>
<dbReference type="AlphaFoldDB" id="A0A9Q0HI02"/>
<dbReference type="EMBL" id="JAMYWD010000007">
    <property type="protein sequence ID" value="KAJ4965035.1"/>
    <property type="molecule type" value="Genomic_DNA"/>
</dbReference>
<reference evidence="1" key="1">
    <citation type="journal article" date="2023" name="Plant J.">
        <title>The genome of the king protea, Protea cynaroides.</title>
        <authorList>
            <person name="Chang J."/>
            <person name="Duong T.A."/>
            <person name="Schoeman C."/>
            <person name="Ma X."/>
            <person name="Roodt D."/>
            <person name="Barker N."/>
            <person name="Li Z."/>
            <person name="Van de Peer Y."/>
            <person name="Mizrachi E."/>
        </authorList>
    </citation>
    <scope>NUCLEOTIDE SEQUENCE</scope>
    <source>
        <tissue evidence="1">Young leaves</tissue>
    </source>
</reference>
<accession>A0A9Q0HI02</accession>
<dbReference type="Proteomes" id="UP001141806">
    <property type="component" value="Unassembled WGS sequence"/>
</dbReference>
<organism evidence="1 2">
    <name type="scientific">Protea cynaroides</name>
    <dbReference type="NCBI Taxonomy" id="273540"/>
    <lineage>
        <taxon>Eukaryota</taxon>
        <taxon>Viridiplantae</taxon>
        <taxon>Streptophyta</taxon>
        <taxon>Embryophyta</taxon>
        <taxon>Tracheophyta</taxon>
        <taxon>Spermatophyta</taxon>
        <taxon>Magnoliopsida</taxon>
        <taxon>Proteales</taxon>
        <taxon>Proteaceae</taxon>
        <taxon>Protea</taxon>
    </lineage>
</organism>
<comment type="caution">
    <text evidence="1">The sequence shown here is derived from an EMBL/GenBank/DDBJ whole genome shotgun (WGS) entry which is preliminary data.</text>
</comment>
<keyword evidence="2" id="KW-1185">Reference proteome</keyword>
<evidence type="ECO:0000313" key="1">
    <source>
        <dbReference type="EMBL" id="KAJ4965035.1"/>
    </source>
</evidence>
<gene>
    <name evidence="1" type="ORF">NE237_016884</name>
</gene>
<evidence type="ECO:0000313" key="2">
    <source>
        <dbReference type="Proteomes" id="UP001141806"/>
    </source>
</evidence>